<proteinExistence type="predicted"/>
<keyword evidence="6" id="KW-1015">Disulfide bond</keyword>
<dbReference type="SMART" id="SM00020">
    <property type="entry name" value="Tryp_SPc"/>
    <property type="match status" value="1"/>
</dbReference>
<evidence type="ECO:0000256" key="1">
    <source>
        <dbReference type="ARBA" id="ARBA00004613"/>
    </source>
</evidence>
<reference evidence="10" key="1">
    <citation type="submission" date="2020-01" db="EMBL/GenBank/DDBJ databases">
        <title>Draft genome sequence of the Termite Coptotermes fromosanus.</title>
        <authorList>
            <person name="Itakura S."/>
            <person name="Yosikawa Y."/>
            <person name="Umezawa K."/>
        </authorList>
    </citation>
    <scope>NUCLEOTIDE SEQUENCE [LARGE SCALE GENOMIC DNA]</scope>
</reference>
<dbReference type="GO" id="GO:0004252">
    <property type="term" value="F:serine-type endopeptidase activity"/>
    <property type="evidence" value="ECO:0007669"/>
    <property type="project" value="InterPro"/>
</dbReference>
<dbReference type="EMBL" id="BLKM01001235">
    <property type="protein sequence ID" value="GFG39798.1"/>
    <property type="molecule type" value="Genomic_DNA"/>
</dbReference>
<dbReference type="InterPro" id="IPR043504">
    <property type="entry name" value="Peptidase_S1_PA_chymotrypsin"/>
</dbReference>
<dbReference type="Gene3D" id="2.40.10.10">
    <property type="entry name" value="Trypsin-like serine proteases"/>
    <property type="match status" value="1"/>
</dbReference>
<evidence type="ECO:0000256" key="4">
    <source>
        <dbReference type="ARBA" id="ARBA00022801"/>
    </source>
</evidence>
<dbReference type="FunFam" id="2.40.10.10:FF:000047">
    <property type="entry name" value="Trypsin eta"/>
    <property type="match status" value="1"/>
</dbReference>
<accession>A0A6L2QA38</accession>
<dbReference type="AlphaFoldDB" id="A0A6L2QA38"/>
<gene>
    <name evidence="9" type="ORF">Cfor_01713</name>
</gene>
<dbReference type="InterPro" id="IPR018114">
    <property type="entry name" value="TRYPSIN_HIS"/>
</dbReference>
<dbReference type="PANTHER" id="PTHR24264">
    <property type="entry name" value="TRYPSIN-RELATED"/>
    <property type="match status" value="1"/>
</dbReference>
<evidence type="ECO:0000256" key="6">
    <source>
        <dbReference type="ARBA" id="ARBA00023157"/>
    </source>
</evidence>
<dbReference type="InterPro" id="IPR001254">
    <property type="entry name" value="Trypsin_dom"/>
</dbReference>
<keyword evidence="5 7" id="KW-0720">Serine protease</keyword>
<comment type="caution">
    <text evidence="9">The sequence shown here is derived from an EMBL/GenBank/DDBJ whole genome shotgun (WGS) entry which is preliminary data.</text>
</comment>
<feature type="non-terminal residue" evidence="9">
    <location>
        <position position="1"/>
    </location>
</feature>
<evidence type="ECO:0000256" key="5">
    <source>
        <dbReference type="ARBA" id="ARBA00022825"/>
    </source>
</evidence>
<dbReference type="GO" id="GO:0016485">
    <property type="term" value="P:protein processing"/>
    <property type="evidence" value="ECO:0007669"/>
    <property type="project" value="UniProtKB-ARBA"/>
</dbReference>
<evidence type="ECO:0000259" key="8">
    <source>
        <dbReference type="PROSITE" id="PS50240"/>
    </source>
</evidence>
<keyword evidence="4 7" id="KW-0378">Hydrolase</keyword>
<keyword evidence="10" id="KW-1185">Reference proteome</keyword>
<name>A0A6L2QA38_COPFO</name>
<dbReference type="CDD" id="cd00190">
    <property type="entry name" value="Tryp_SPc"/>
    <property type="match status" value="1"/>
</dbReference>
<evidence type="ECO:0000256" key="2">
    <source>
        <dbReference type="ARBA" id="ARBA00022525"/>
    </source>
</evidence>
<dbReference type="InterPro" id="IPR033116">
    <property type="entry name" value="TRYPSIN_SER"/>
</dbReference>
<dbReference type="PROSITE" id="PS00135">
    <property type="entry name" value="TRYPSIN_SER"/>
    <property type="match status" value="1"/>
</dbReference>
<dbReference type="OrthoDB" id="10059102at2759"/>
<dbReference type="PROSITE" id="PS50240">
    <property type="entry name" value="TRYPSIN_DOM"/>
    <property type="match status" value="1"/>
</dbReference>
<dbReference type="InParanoid" id="A0A6L2QA38"/>
<dbReference type="InterPro" id="IPR009003">
    <property type="entry name" value="Peptidase_S1_PA"/>
</dbReference>
<dbReference type="PROSITE" id="PS00134">
    <property type="entry name" value="TRYPSIN_HIS"/>
    <property type="match status" value="1"/>
</dbReference>
<keyword evidence="2" id="KW-0964">Secreted</keyword>
<dbReference type="SUPFAM" id="SSF50494">
    <property type="entry name" value="Trypsin-like serine proteases"/>
    <property type="match status" value="1"/>
</dbReference>
<comment type="subcellular location">
    <subcellularLocation>
        <location evidence="1">Secreted</location>
    </subcellularLocation>
</comment>
<dbReference type="PANTHER" id="PTHR24264:SF65">
    <property type="entry name" value="SRCR DOMAIN-CONTAINING PROTEIN"/>
    <property type="match status" value="1"/>
</dbReference>
<dbReference type="Pfam" id="PF00089">
    <property type="entry name" value="Trypsin"/>
    <property type="match status" value="1"/>
</dbReference>
<dbReference type="Proteomes" id="UP000502823">
    <property type="component" value="Unassembled WGS sequence"/>
</dbReference>
<evidence type="ECO:0000313" key="10">
    <source>
        <dbReference type="Proteomes" id="UP000502823"/>
    </source>
</evidence>
<dbReference type="InterPro" id="IPR050127">
    <property type="entry name" value="Serine_Proteases_S1"/>
</dbReference>
<feature type="domain" description="Peptidase S1" evidence="8">
    <location>
        <begin position="44"/>
        <end position="274"/>
    </location>
</feature>
<dbReference type="InterPro" id="IPR001314">
    <property type="entry name" value="Peptidase_S1A"/>
</dbReference>
<keyword evidence="3 7" id="KW-0645">Protease</keyword>
<evidence type="ECO:0000256" key="7">
    <source>
        <dbReference type="RuleBase" id="RU363034"/>
    </source>
</evidence>
<dbReference type="FunCoup" id="A0A6L2QA38">
    <property type="interactions" value="32"/>
</dbReference>
<sequence>TNETGTALPNYLNNSTLETEAPALLYNANSTTTVDVCKRPGTKIIGGADAGQGDFPYQVSIRENGWELRHFCGGSVIDEQHVLTAAHCVQGSGPGDIKIVAGDVNLDRSSCTSVRRSVSAIFVHENYSGNTFENDIALIRVSKPFPTDSNFIMAIRPSSTTVKEGTPCNVTGWGKNETNKAVLPNKLQYVEVPIISAQNCSNNINQYDIREGMICAGCKEGGKDSCQGDSGGPLQCDGYLAGIVSWGSGCAEAGNPGVYTDVSYYEKWINEAKTRPNSAASFRSYVFNITFFLCLVITTVPKN</sequence>
<dbReference type="GO" id="GO:0005615">
    <property type="term" value="C:extracellular space"/>
    <property type="evidence" value="ECO:0007669"/>
    <property type="project" value="TreeGrafter"/>
</dbReference>
<evidence type="ECO:0000256" key="3">
    <source>
        <dbReference type="ARBA" id="ARBA00022670"/>
    </source>
</evidence>
<evidence type="ECO:0000313" key="9">
    <source>
        <dbReference type="EMBL" id="GFG39798.1"/>
    </source>
</evidence>
<organism evidence="9 10">
    <name type="scientific">Coptotermes formosanus</name>
    <name type="common">Formosan subterranean termite</name>
    <dbReference type="NCBI Taxonomy" id="36987"/>
    <lineage>
        <taxon>Eukaryota</taxon>
        <taxon>Metazoa</taxon>
        <taxon>Ecdysozoa</taxon>
        <taxon>Arthropoda</taxon>
        <taxon>Hexapoda</taxon>
        <taxon>Insecta</taxon>
        <taxon>Pterygota</taxon>
        <taxon>Neoptera</taxon>
        <taxon>Polyneoptera</taxon>
        <taxon>Dictyoptera</taxon>
        <taxon>Blattodea</taxon>
        <taxon>Blattoidea</taxon>
        <taxon>Termitoidae</taxon>
        <taxon>Rhinotermitidae</taxon>
        <taxon>Coptotermes</taxon>
    </lineage>
</organism>
<protein>
    <recommendedName>
        <fullName evidence="8">Peptidase S1 domain-containing protein</fullName>
    </recommendedName>
</protein>
<dbReference type="PRINTS" id="PR00722">
    <property type="entry name" value="CHYMOTRYPSIN"/>
</dbReference>